<dbReference type="EMBL" id="CP017556">
    <property type="protein sequence ID" value="AOW03428.1"/>
    <property type="molecule type" value="Genomic_DNA"/>
</dbReference>
<dbReference type="RefSeq" id="XP_068138665.1">
    <property type="nucleotide sequence ID" value="XM_068282564.1"/>
</dbReference>
<dbReference type="Proteomes" id="UP000182444">
    <property type="component" value="Chromosome 1D"/>
</dbReference>
<sequence>MPTTPNPSQDQLFIGSSSRFHHSLAVLFPEHVLSITVVIQREACDKSRDRLVSELRVPIRRRKRKVSSRDTSADGMVLSSNQIFQLEQIFLSKHISLLKQISR</sequence>
<name>A0A1D8NCR8_YARLL</name>
<dbReference type="GeneID" id="94583187"/>
<reference evidence="1 2" key="1">
    <citation type="journal article" date="2016" name="PLoS ONE">
        <title>Sequence Assembly of Yarrowia lipolytica Strain W29/CLIB89 Shows Transposable Element Diversity.</title>
        <authorList>
            <person name="Magnan C."/>
            <person name="Yu J."/>
            <person name="Chang I."/>
            <person name="Jahn E."/>
            <person name="Kanomata Y."/>
            <person name="Wu J."/>
            <person name="Zeller M."/>
            <person name="Oakes M."/>
            <person name="Baldi P."/>
            <person name="Sandmeyer S."/>
        </authorList>
    </citation>
    <scope>NUCLEOTIDE SEQUENCE [LARGE SCALE GENOMIC DNA]</scope>
    <source>
        <strain evidence="2">CLIB89(W29)</strain>
    </source>
</reference>
<dbReference type="VEuPathDB" id="FungiDB:YALI1_D01713g"/>
<dbReference type="AlphaFoldDB" id="A0A1D8NCR8"/>
<evidence type="ECO:0000313" key="1">
    <source>
        <dbReference type="EMBL" id="AOW03428.1"/>
    </source>
</evidence>
<protein>
    <submittedName>
        <fullName evidence="1">Uncharacterized protein</fullName>
    </submittedName>
</protein>
<gene>
    <name evidence="1" type="ORF">YALI1_D01713g</name>
</gene>
<evidence type="ECO:0000313" key="2">
    <source>
        <dbReference type="Proteomes" id="UP000182444"/>
    </source>
</evidence>
<proteinExistence type="predicted"/>
<accession>A0A1D8NCR8</accession>
<organism evidence="1 2">
    <name type="scientific">Yarrowia lipolytica</name>
    <name type="common">Candida lipolytica</name>
    <dbReference type="NCBI Taxonomy" id="4952"/>
    <lineage>
        <taxon>Eukaryota</taxon>
        <taxon>Fungi</taxon>
        <taxon>Dikarya</taxon>
        <taxon>Ascomycota</taxon>
        <taxon>Saccharomycotina</taxon>
        <taxon>Dipodascomycetes</taxon>
        <taxon>Dipodascales</taxon>
        <taxon>Dipodascales incertae sedis</taxon>
        <taxon>Yarrowia</taxon>
    </lineage>
</organism>